<dbReference type="Proteomes" id="UP000260644">
    <property type="component" value="Unassembled WGS sequence"/>
</dbReference>
<dbReference type="AlphaFoldDB" id="A0A3E1YHR6"/>
<name>A0A3E1YHR6_9BACT</name>
<dbReference type="EMBL" id="QPMM01000001">
    <property type="protein sequence ID" value="RFS26888.1"/>
    <property type="molecule type" value="Genomic_DNA"/>
</dbReference>
<evidence type="ECO:0000313" key="2">
    <source>
        <dbReference type="Proteomes" id="UP000260644"/>
    </source>
</evidence>
<reference evidence="1 2" key="1">
    <citation type="submission" date="2018-07" db="EMBL/GenBank/DDBJ databases">
        <title>Chitinophaga K2CV101002-2 sp. nov., isolated from a monsoon evergreen broad-leaved forest soil.</title>
        <authorList>
            <person name="Lv Y."/>
        </authorList>
    </citation>
    <scope>NUCLEOTIDE SEQUENCE [LARGE SCALE GENOMIC DNA]</scope>
    <source>
        <strain evidence="1 2">GDMCC 1.1288</strain>
    </source>
</reference>
<comment type="caution">
    <text evidence="1">The sequence shown here is derived from an EMBL/GenBank/DDBJ whole genome shotgun (WGS) entry which is preliminary data.</text>
</comment>
<sequence>MIFLSAQPDSPVFVWQLQILLRNLNYLGVPKLNIHVLFGYNPYKGIEPLCREFIKEYNDIACFFSYPDIRDNKFYVSSIRPHIVKQHYSANKIERHETVFYHDSDIYFTRLPRFDDVEDDNTWYVSDTKSYLDTKYIRKHGEYVLDDMCKIVGIDKSTVISNDENAGGAQYLIRNVDYEFWNKVQRDSERLFSHLLSNEQKYASLFAKENAIPVNEYKYIQAWCSDMWAVLWNGLFYGHKIRISKEMEFSWPTSDVHEWNQMCIYHDSGILESDSDKYFYKGSFKENTPIHNDWNHLRSDSCSAKYANEISAAGNNTFYKLDDAVFVILVETDISDNTVKLDIFIRFITRYFQTNILVIEIGSVQRLVPEKWEINISYEYYNNLSTLRSSNWVRKFNNEILIFHDLETIISPYQLYSAACLIRHKVADLVIPFDSGASIIANDKIETFSKETDIRILNTHNSKTTTLNNLYGGNTYLITTELFIKGEYNSFLFSSNLYNELSRISRAKVLGFKVKKIKGKFFIWNDQRVLNNVEESSEILRNSQTEALELIDYIHSNEP</sequence>
<organism evidence="1 2">
    <name type="scientific">Chitinophaga silvatica</name>
    <dbReference type="NCBI Taxonomy" id="2282649"/>
    <lineage>
        <taxon>Bacteria</taxon>
        <taxon>Pseudomonadati</taxon>
        <taxon>Bacteroidota</taxon>
        <taxon>Chitinophagia</taxon>
        <taxon>Chitinophagales</taxon>
        <taxon>Chitinophagaceae</taxon>
        <taxon>Chitinophaga</taxon>
    </lineage>
</organism>
<keyword evidence="2" id="KW-1185">Reference proteome</keyword>
<proteinExistence type="predicted"/>
<protein>
    <submittedName>
        <fullName evidence="1">Uncharacterized protein</fullName>
    </submittedName>
</protein>
<gene>
    <name evidence="1" type="ORF">DVR12_03640</name>
</gene>
<evidence type="ECO:0000313" key="1">
    <source>
        <dbReference type="EMBL" id="RFS26888.1"/>
    </source>
</evidence>
<dbReference type="OrthoDB" id="7295299at2"/>
<accession>A0A3E1YHR6</accession>
<dbReference type="RefSeq" id="WP_116974081.1">
    <property type="nucleotide sequence ID" value="NZ_QPMM01000001.1"/>
</dbReference>